<proteinExistence type="predicted"/>
<organism evidence="1 2">
    <name type="scientific">Orbilia ellipsospora</name>
    <dbReference type="NCBI Taxonomy" id="2528407"/>
    <lineage>
        <taxon>Eukaryota</taxon>
        <taxon>Fungi</taxon>
        <taxon>Dikarya</taxon>
        <taxon>Ascomycota</taxon>
        <taxon>Pezizomycotina</taxon>
        <taxon>Orbiliomycetes</taxon>
        <taxon>Orbiliales</taxon>
        <taxon>Orbiliaceae</taxon>
        <taxon>Orbilia</taxon>
    </lineage>
</organism>
<gene>
    <name evidence="1" type="ORF">TWF694_002680</name>
</gene>
<evidence type="ECO:0008006" key="3">
    <source>
        <dbReference type="Google" id="ProtNLM"/>
    </source>
</evidence>
<evidence type="ECO:0000313" key="2">
    <source>
        <dbReference type="Proteomes" id="UP001365542"/>
    </source>
</evidence>
<accession>A0AAV9X310</accession>
<keyword evidence="2" id="KW-1185">Reference proteome</keyword>
<name>A0AAV9X310_9PEZI</name>
<dbReference type="AlphaFoldDB" id="A0AAV9X310"/>
<reference evidence="1 2" key="1">
    <citation type="submission" date="2019-10" db="EMBL/GenBank/DDBJ databases">
        <authorList>
            <person name="Palmer J.M."/>
        </authorList>
    </citation>
    <scope>NUCLEOTIDE SEQUENCE [LARGE SCALE GENOMIC DNA]</scope>
    <source>
        <strain evidence="1 2">TWF694</strain>
    </source>
</reference>
<dbReference type="EMBL" id="JAVHJO010000011">
    <property type="protein sequence ID" value="KAK6533749.1"/>
    <property type="molecule type" value="Genomic_DNA"/>
</dbReference>
<dbReference type="Proteomes" id="UP001365542">
    <property type="component" value="Unassembled WGS sequence"/>
</dbReference>
<sequence length="214" mass="24760">MSSLFSPQKGIQPVVHSCSTESPVSEPDELFLKIQYHSQFSKPRNRPFNPFNAFTPKISLLIFKELDINSLTSFLLSKKVTFKLFHDFVNFPPPLHHAALSNITTAVIKQDDRSGNITKRRAGRDEIIQVILYNSILKNSICDVMIDKYLLEFIPSGCGFAKMSSLERLEYKRSLREHELNLQETQEIPSYLNEQKMRGERTQRGERRGMFYLS</sequence>
<evidence type="ECO:0000313" key="1">
    <source>
        <dbReference type="EMBL" id="KAK6533749.1"/>
    </source>
</evidence>
<comment type="caution">
    <text evidence="1">The sequence shown here is derived from an EMBL/GenBank/DDBJ whole genome shotgun (WGS) entry which is preliminary data.</text>
</comment>
<protein>
    <recommendedName>
        <fullName evidence="3">F-box domain-containing protein</fullName>
    </recommendedName>
</protein>